<comment type="caution">
    <text evidence="1">The sequence shown here is derived from an EMBL/GenBank/DDBJ whole genome shotgun (WGS) entry which is preliminary data.</text>
</comment>
<organism evidence="1 4">
    <name type="scientific">Adineta ricciae</name>
    <name type="common">Rotifer</name>
    <dbReference type="NCBI Taxonomy" id="249248"/>
    <lineage>
        <taxon>Eukaryota</taxon>
        <taxon>Metazoa</taxon>
        <taxon>Spiralia</taxon>
        <taxon>Gnathifera</taxon>
        <taxon>Rotifera</taxon>
        <taxon>Eurotatoria</taxon>
        <taxon>Bdelloidea</taxon>
        <taxon>Adinetida</taxon>
        <taxon>Adinetidae</taxon>
        <taxon>Adineta</taxon>
    </lineage>
</organism>
<protein>
    <submittedName>
        <fullName evidence="1">Uncharacterized protein</fullName>
    </submittedName>
</protein>
<evidence type="ECO:0000313" key="2">
    <source>
        <dbReference type="EMBL" id="CAF1374632.1"/>
    </source>
</evidence>
<name>A0A813T9T7_ADIRI</name>
<dbReference type="AlphaFoldDB" id="A0A813T9T7"/>
<dbReference type="EMBL" id="CAJNOJ010000014">
    <property type="protein sequence ID" value="CAF0806314.1"/>
    <property type="molecule type" value="Genomic_DNA"/>
</dbReference>
<accession>A0A813T9T7</accession>
<evidence type="ECO:0000313" key="4">
    <source>
        <dbReference type="Proteomes" id="UP000663852"/>
    </source>
</evidence>
<dbReference type="Proteomes" id="UP000663852">
    <property type="component" value="Unassembled WGS sequence"/>
</dbReference>
<dbReference type="OrthoDB" id="9971180at2759"/>
<evidence type="ECO:0000313" key="3">
    <source>
        <dbReference type="Proteomes" id="UP000663828"/>
    </source>
</evidence>
<dbReference type="EMBL" id="CAJNOR010003076">
    <property type="protein sequence ID" value="CAF1374632.1"/>
    <property type="molecule type" value="Genomic_DNA"/>
</dbReference>
<gene>
    <name evidence="1" type="ORF">EDS130_LOCUS5111</name>
    <name evidence="2" type="ORF">XAT740_LOCUS32732</name>
</gene>
<dbReference type="Proteomes" id="UP000663828">
    <property type="component" value="Unassembled WGS sequence"/>
</dbReference>
<sequence>MSRQKPEREIRAIEYWAGRPLKRSASDLFLDRPGPSHSVFSGPNALWFNRIPSREHIGDVGEGQASILRSLDVGYLTRGYNIEPPLRRSAYPGEIGWTATYFHRQYQQTKPYSTWHP</sequence>
<reference evidence="1" key="1">
    <citation type="submission" date="2021-02" db="EMBL/GenBank/DDBJ databases">
        <authorList>
            <person name="Nowell W R."/>
        </authorList>
    </citation>
    <scope>NUCLEOTIDE SEQUENCE</scope>
</reference>
<evidence type="ECO:0000313" key="1">
    <source>
        <dbReference type="EMBL" id="CAF0806314.1"/>
    </source>
</evidence>
<keyword evidence="3" id="KW-1185">Reference proteome</keyword>
<proteinExistence type="predicted"/>